<evidence type="ECO:0000313" key="2">
    <source>
        <dbReference type="Proteomes" id="UP000887575"/>
    </source>
</evidence>
<dbReference type="AlphaFoldDB" id="A0AAF3FLR0"/>
<evidence type="ECO:0000313" key="3">
    <source>
        <dbReference type="WBParaSite" id="MBELARI_LOCUS7688"/>
    </source>
</evidence>
<name>A0AAF3FLR0_9BILA</name>
<dbReference type="GO" id="GO:0003676">
    <property type="term" value="F:nucleic acid binding"/>
    <property type="evidence" value="ECO:0007669"/>
    <property type="project" value="InterPro"/>
</dbReference>
<organism evidence="2 3">
    <name type="scientific">Mesorhabditis belari</name>
    <dbReference type="NCBI Taxonomy" id="2138241"/>
    <lineage>
        <taxon>Eukaryota</taxon>
        <taxon>Metazoa</taxon>
        <taxon>Ecdysozoa</taxon>
        <taxon>Nematoda</taxon>
        <taxon>Chromadorea</taxon>
        <taxon>Rhabditida</taxon>
        <taxon>Rhabditina</taxon>
        <taxon>Rhabditomorpha</taxon>
        <taxon>Rhabditoidea</taxon>
        <taxon>Rhabditidae</taxon>
        <taxon>Mesorhabditinae</taxon>
        <taxon>Mesorhabditis</taxon>
    </lineage>
</organism>
<protein>
    <recommendedName>
        <fullName evidence="1">Integrase catalytic domain-containing protein</fullName>
    </recommendedName>
</protein>
<accession>A0AAF3FLR0</accession>
<dbReference type="SUPFAM" id="SSF53098">
    <property type="entry name" value="Ribonuclease H-like"/>
    <property type="match status" value="1"/>
</dbReference>
<dbReference type="InterPro" id="IPR036397">
    <property type="entry name" value="RNaseH_sf"/>
</dbReference>
<dbReference type="Proteomes" id="UP000887575">
    <property type="component" value="Unassembled WGS sequence"/>
</dbReference>
<dbReference type="Gene3D" id="3.30.420.10">
    <property type="entry name" value="Ribonuclease H-like superfamily/Ribonuclease H"/>
    <property type="match status" value="1"/>
</dbReference>
<dbReference type="WBParaSite" id="MBELARI_LOCUS7688">
    <property type="protein sequence ID" value="MBELARI_LOCUS7688"/>
    <property type="gene ID" value="MBELARI_LOCUS7688"/>
</dbReference>
<dbReference type="GO" id="GO:0015074">
    <property type="term" value="P:DNA integration"/>
    <property type="evidence" value="ECO:0007669"/>
    <property type="project" value="InterPro"/>
</dbReference>
<dbReference type="InterPro" id="IPR012337">
    <property type="entry name" value="RNaseH-like_sf"/>
</dbReference>
<reference evidence="3" key="1">
    <citation type="submission" date="2024-02" db="UniProtKB">
        <authorList>
            <consortium name="WormBaseParasite"/>
        </authorList>
    </citation>
    <scope>IDENTIFICATION</scope>
</reference>
<dbReference type="InterPro" id="IPR001584">
    <property type="entry name" value="Integrase_cat-core"/>
</dbReference>
<proteinExistence type="predicted"/>
<dbReference type="PROSITE" id="PS50994">
    <property type="entry name" value="INTEGRASE"/>
    <property type="match status" value="1"/>
</dbReference>
<evidence type="ECO:0000259" key="1">
    <source>
        <dbReference type="PROSITE" id="PS50994"/>
    </source>
</evidence>
<feature type="domain" description="Integrase catalytic" evidence="1">
    <location>
        <begin position="1"/>
        <end position="105"/>
    </location>
</feature>
<sequence length="157" mass="18146">MIFGIFGPPKILHSDNGREFVNKWIDELVNVWGHCKVVRGQPRHSQSQGSVERANADIENILCTYQRDRNTSKWAEFLPMIQLIKNRRYHHGIKRSPFAAMFGKNYDDANEVLLLRIQTALSNGSITQEFDFANHDRTIAFEREGARAGQEKQDFIL</sequence>
<keyword evidence="2" id="KW-1185">Reference proteome</keyword>